<name>A0A8H4V655_9HYPO</name>
<gene>
    <name evidence="3" type="ORF">G6O67_005393</name>
</gene>
<evidence type="ECO:0000256" key="1">
    <source>
        <dbReference type="SAM" id="MobiDB-lite"/>
    </source>
</evidence>
<sequence>MKRLLFLSAVAMAWHAACVADGSCTGSLASVSLQNRLNCFQEREEASVDHTTTGTATPSTPTSPSIVPTVLVCPSDQPNCYTDNAKWNMDLTSTTTASSPTPTSPTVVPTVLVCPSDQPNCFTDNASWARDPKSTTTISASSEAYHDPRTVSSCSAEQSNCFGDISTTAINVYPKRTSTTPPSRSSAEAYSSQPPPSGRSFASTSLERLAQNPTSRPSSSAGTSETPSSSGPGRNPNGGGASRSSGSVRLVAAVAGLLAIM</sequence>
<dbReference type="EMBL" id="JAAVMX010000005">
    <property type="protein sequence ID" value="KAF4509090.1"/>
    <property type="molecule type" value="Genomic_DNA"/>
</dbReference>
<feature type="chain" id="PRO_5034439286" evidence="2">
    <location>
        <begin position="21"/>
        <end position="261"/>
    </location>
</feature>
<keyword evidence="4" id="KW-1185">Reference proteome</keyword>
<feature type="signal peptide" evidence="2">
    <location>
        <begin position="1"/>
        <end position="20"/>
    </location>
</feature>
<reference evidence="3 4" key="1">
    <citation type="journal article" date="2020" name="Genome Biol. Evol.">
        <title>A new high-quality draft genome assembly of the Chinese cordyceps Ophiocordyceps sinensis.</title>
        <authorList>
            <person name="Shu R."/>
            <person name="Zhang J."/>
            <person name="Meng Q."/>
            <person name="Zhang H."/>
            <person name="Zhou G."/>
            <person name="Li M."/>
            <person name="Wu P."/>
            <person name="Zhao Y."/>
            <person name="Chen C."/>
            <person name="Qin Q."/>
        </authorList>
    </citation>
    <scope>NUCLEOTIDE SEQUENCE [LARGE SCALE GENOMIC DNA]</scope>
    <source>
        <strain evidence="3 4">IOZ07</strain>
    </source>
</reference>
<feature type="compositionally biased region" description="Low complexity" evidence="1">
    <location>
        <begin position="51"/>
        <end position="66"/>
    </location>
</feature>
<organism evidence="3 4">
    <name type="scientific">Ophiocordyceps sinensis</name>
    <dbReference type="NCBI Taxonomy" id="72228"/>
    <lineage>
        <taxon>Eukaryota</taxon>
        <taxon>Fungi</taxon>
        <taxon>Dikarya</taxon>
        <taxon>Ascomycota</taxon>
        <taxon>Pezizomycotina</taxon>
        <taxon>Sordariomycetes</taxon>
        <taxon>Hypocreomycetidae</taxon>
        <taxon>Hypocreales</taxon>
        <taxon>Ophiocordycipitaceae</taxon>
        <taxon>Ophiocordyceps</taxon>
    </lineage>
</organism>
<dbReference type="Proteomes" id="UP000557566">
    <property type="component" value="Unassembled WGS sequence"/>
</dbReference>
<protein>
    <submittedName>
        <fullName evidence="3">Uncharacterized protein</fullName>
    </submittedName>
</protein>
<accession>A0A8H4V655</accession>
<feature type="compositionally biased region" description="Polar residues" evidence="1">
    <location>
        <begin position="200"/>
        <end position="216"/>
    </location>
</feature>
<evidence type="ECO:0000313" key="4">
    <source>
        <dbReference type="Proteomes" id="UP000557566"/>
    </source>
</evidence>
<proteinExistence type="predicted"/>
<feature type="region of interest" description="Disordered" evidence="1">
    <location>
        <begin position="45"/>
        <end position="66"/>
    </location>
</feature>
<dbReference type="AlphaFoldDB" id="A0A8H4V655"/>
<comment type="caution">
    <text evidence="3">The sequence shown here is derived from an EMBL/GenBank/DDBJ whole genome shotgun (WGS) entry which is preliminary data.</text>
</comment>
<keyword evidence="2" id="KW-0732">Signal</keyword>
<evidence type="ECO:0000256" key="2">
    <source>
        <dbReference type="SAM" id="SignalP"/>
    </source>
</evidence>
<evidence type="ECO:0000313" key="3">
    <source>
        <dbReference type="EMBL" id="KAF4509090.1"/>
    </source>
</evidence>
<feature type="compositionally biased region" description="Low complexity" evidence="1">
    <location>
        <begin position="217"/>
        <end position="235"/>
    </location>
</feature>
<feature type="region of interest" description="Disordered" evidence="1">
    <location>
        <begin position="173"/>
        <end position="246"/>
    </location>
</feature>
<feature type="compositionally biased region" description="Low complexity" evidence="1">
    <location>
        <begin position="176"/>
        <end position="186"/>
    </location>
</feature>